<reference evidence="1" key="1">
    <citation type="submission" date="2023-08" db="EMBL/GenBank/DDBJ databases">
        <title>Functional and genomic diversity of the sorghum phyllosphere microbiome.</title>
        <authorList>
            <person name="Shade A."/>
        </authorList>
    </citation>
    <scope>NUCLEOTIDE SEQUENCE</scope>
    <source>
        <strain evidence="1">SORGH_AS_0885</strain>
    </source>
</reference>
<protein>
    <submittedName>
        <fullName evidence="1">Uncharacterized protein</fullName>
    </submittedName>
</protein>
<organism evidence="1 2">
    <name type="scientific">Nocardioides zeae</name>
    <dbReference type="NCBI Taxonomy" id="1457234"/>
    <lineage>
        <taxon>Bacteria</taxon>
        <taxon>Bacillati</taxon>
        <taxon>Actinomycetota</taxon>
        <taxon>Actinomycetes</taxon>
        <taxon>Propionibacteriales</taxon>
        <taxon>Nocardioidaceae</taxon>
        <taxon>Nocardioides</taxon>
    </lineage>
</organism>
<gene>
    <name evidence="1" type="ORF">QE364_002778</name>
</gene>
<keyword evidence="2" id="KW-1185">Reference proteome</keyword>
<comment type="caution">
    <text evidence="1">The sequence shown here is derived from an EMBL/GenBank/DDBJ whole genome shotgun (WGS) entry which is preliminary data.</text>
</comment>
<name>A0ACC6IK64_9ACTN</name>
<evidence type="ECO:0000313" key="2">
    <source>
        <dbReference type="Proteomes" id="UP001261666"/>
    </source>
</evidence>
<proteinExistence type="predicted"/>
<sequence length="557" mass="59236">MTSARSAATLRRVLDDLGPALLEVVHGHALDGVVSGVAFHDPIDDSYVPPRAVVLAIGMDDPDEIAATVERLGRREAAALIVRSPVAATPALESAVATSGVPVVGLTRGASWAQLAAMIRASLFEDVVADDGSETLGGVASGDLFALANAMTAMIDAPVTIEDRSSRVLAYSGRQDEGDSARVETVLGRQVPDRFTKALLANGVLHDLYRSSEPVWVDPEPPEPDTLPRVAMAVRVGDEILGSIWAVVREPLTDHRKQALVDASKLVALHMLRLRAGAHGSQQLRADLVTTAVGGGPAAHDALRRLGLSDQRVLVLALGLIDDPVESVDLHARRAADRERISSALAMQLTAVHPRCASALIGEVCYGLVPAGSQSAEAAERAAVRVATEFLSRTTGGEHAVIGIGQVSARPADVVEGRRSADRVLRVLTDQRGRHRRVARLEDVHVESLLLELRDLVVSRGDRPTGPVARLVEHDSRRGSRLTETLQAWLDHFGDVAAAATSLYLHPNTFRYRLRKVVEVSGLDLEDPEARLAAMLQLRVVLGATPQEGGASGDTGP</sequence>
<dbReference type="Proteomes" id="UP001261666">
    <property type="component" value="Unassembled WGS sequence"/>
</dbReference>
<dbReference type="EMBL" id="JAVIZJ010000007">
    <property type="protein sequence ID" value="MDR6211059.1"/>
    <property type="molecule type" value="Genomic_DNA"/>
</dbReference>
<evidence type="ECO:0000313" key="1">
    <source>
        <dbReference type="EMBL" id="MDR6211059.1"/>
    </source>
</evidence>
<accession>A0ACC6IK64</accession>